<keyword evidence="2" id="KW-1185">Reference proteome</keyword>
<proteinExistence type="predicted"/>
<sequence length="214" mass="24357">MGDLTSDNRILELVFFPINGFAMPLGFLASPSWLKSRSEAPSPATRAHIVEGKKKVGRDRNAWPTAFYMCCSILKSCRVHCRIFTNHHFCTSLDLSMVRLHSCDRLPNTRGETVPTCGRLDRSEEGSLGVEAGRLRIKFAMLSKQALNDALALLACFKYLIGKWFSFGRWFQWQSTISRRRRVVLPIRVGRQTNSKKTGRHKSSVVDCRHGIYH</sequence>
<dbReference type="AlphaFoldDB" id="A0AAD8UK24"/>
<comment type="caution">
    <text evidence="1">The sequence shown here is derived from an EMBL/GenBank/DDBJ whole genome shotgun (WGS) entry which is preliminary data.</text>
</comment>
<name>A0AAD8UK24_GLOAC</name>
<reference evidence="1" key="1">
    <citation type="submission" date="2021-12" db="EMBL/GenBank/DDBJ databases">
        <title>Comparative genomics, transcriptomics and evolutionary studies reveal genomic signatures of adaptation to plant cell wall in hemibiotrophic fungi.</title>
        <authorList>
            <consortium name="DOE Joint Genome Institute"/>
            <person name="Baroncelli R."/>
            <person name="Diaz J.F."/>
            <person name="Benocci T."/>
            <person name="Peng M."/>
            <person name="Battaglia E."/>
            <person name="Haridas S."/>
            <person name="Andreopoulos W."/>
            <person name="Labutti K."/>
            <person name="Pangilinan J."/>
            <person name="Floch G.L."/>
            <person name="Makela M.R."/>
            <person name="Henrissat B."/>
            <person name="Grigoriev I.V."/>
            <person name="Crouch J.A."/>
            <person name="De Vries R.P."/>
            <person name="Sukno S.A."/>
            <person name="Thon M.R."/>
        </authorList>
    </citation>
    <scope>NUCLEOTIDE SEQUENCE</scope>
    <source>
        <strain evidence="1">CBS 112980</strain>
    </source>
</reference>
<protein>
    <submittedName>
        <fullName evidence="1">Uncharacterized protein</fullName>
    </submittedName>
</protein>
<dbReference type="Proteomes" id="UP001244207">
    <property type="component" value="Unassembled WGS sequence"/>
</dbReference>
<dbReference type="RefSeq" id="XP_060363240.1">
    <property type="nucleotide sequence ID" value="XM_060508593.1"/>
</dbReference>
<organism evidence="1 2">
    <name type="scientific">Glomerella acutata</name>
    <name type="common">Colletotrichum acutatum</name>
    <dbReference type="NCBI Taxonomy" id="27357"/>
    <lineage>
        <taxon>Eukaryota</taxon>
        <taxon>Fungi</taxon>
        <taxon>Dikarya</taxon>
        <taxon>Ascomycota</taxon>
        <taxon>Pezizomycotina</taxon>
        <taxon>Sordariomycetes</taxon>
        <taxon>Hypocreomycetidae</taxon>
        <taxon>Glomerellales</taxon>
        <taxon>Glomerellaceae</taxon>
        <taxon>Colletotrichum</taxon>
        <taxon>Colletotrichum acutatum species complex</taxon>
    </lineage>
</organism>
<dbReference type="EMBL" id="JAHMHS010000068">
    <property type="protein sequence ID" value="KAK1723185.1"/>
    <property type="molecule type" value="Genomic_DNA"/>
</dbReference>
<accession>A0AAD8UK24</accession>
<dbReference type="GeneID" id="85392492"/>
<evidence type="ECO:0000313" key="2">
    <source>
        <dbReference type="Proteomes" id="UP001244207"/>
    </source>
</evidence>
<evidence type="ECO:0000313" key="1">
    <source>
        <dbReference type="EMBL" id="KAK1723185.1"/>
    </source>
</evidence>
<gene>
    <name evidence="1" type="ORF">BDZ83DRAFT_626788</name>
</gene>